<dbReference type="EMBL" id="QWDN01000324">
    <property type="protein sequence ID" value="TEB41339.1"/>
    <property type="molecule type" value="Genomic_DNA"/>
</dbReference>
<organism evidence="5 6">
    <name type="scientific">Flavobacterium circumlabens</name>
    <dbReference type="NCBI Taxonomy" id="2133765"/>
    <lineage>
        <taxon>Bacteria</taxon>
        <taxon>Pseudomonadati</taxon>
        <taxon>Bacteroidota</taxon>
        <taxon>Flavobacteriia</taxon>
        <taxon>Flavobacteriales</taxon>
        <taxon>Flavobacteriaceae</taxon>
        <taxon>Flavobacterium</taxon>
    </lineage>
</organism>
<dbReference type="InterPro" id="IPR004154">
    <property type="entry name" value="Anticodon-bd"/>
</dbReference>
<dbReference type="GO" id="GO:0006426">
    <property type="term" value="P:glycyl-tRNA aminoacylation"/>
    <property type="evidence" value="ECO:0007669"/>
    <property type="project" value="TreeGrafter"/>
</dbReference>
<dbReference type="GO" id="GO:0004820">
    <property type="term" value="F:glycine-tRNA ligase activity"/>
    <property type="evidence" value="ECO:0007669"/>
    <property type="project" value="TreeGrafter"/>
</dbReference>
<evidence type="ECO:0000259" key="4">
    <source>
        <dbReference type="Pfam" id="PF03129"/>
    </source>
</evidence>
<sequence>GTPFCITVDHQTIEDETVTIRHRDTMKQDRVKIAELKDIIENEVSMKNWLMKM</sequence>
<comment type="caution">
    <text evidence="5">The sequence shown here is derived from an EMBL/GenBank/DDBJ whole genome shotgun (WGS) entry which is preliminary data.</text>
</comment>
<dbReference type="AlphaFoldDB" id="A0A4Y7U6C0"/>
<evidence type="ECO:0000313" key="6">
    <source>
        <dbReference type="Proteomes" id="UP000298340"/>
    </source>
</evidence>
<dbReference type="PANTHER" id="PTHR10745:SF8">
    <property type="entry name" value="DNA POLYMERASE SUBUNIT GAMMA-2, MITOCHONDRIAL"/>
    <property type="match status" value="1"/>
</dbReference>
<protein>
    <submittedName>
        <fullName evidence="5">Glycine--tRNA ligase</fullName>
    </submittedName>
</protein>
<dbReference type="InterPro" id="IPR027031">
    <property type="entry name" value="Gly-tRNA_synthase/POLG2"/>
</dbReference>
<dbReference type="RefSeq" id="WP_238698834.1">
    <property type="nucleotide sequence ID" value="NZ_QWDN01000324.1"/>
</dbReference>
<evidence type="ECO:0000313" key="5">
    <source>
        <dbReference type="EMBL" id="TEB41339.1"/>
    </source>
</evidence>
<accession>A0A4Y7U6C0</accession>
<proteinExistence type="predicted"/>
<dbReference type="GO" id="GO:0005737">
    <property type="term" value="C:cytoplasm"/>
    <property type="evidence" value="ECO:0007669"/>
    <property type="project" value="TreeGrafter"/>
</dbReference>
<evidence type="ECO:0000256" key="1">
    <source>
        <dbReference type="ARBA" id="ARBA00022598"/>
    </source>
</evidence>
<keyword evidence="1 5" id="KW-0436">Ligase</keyword>
<dbReference type="SUPFAM" id="SSF52954">
    <property type="entry name" value="Class II aaRS ABD-related"/>
    <property type="match status" value="1"/>
</dbReference>
<dbReference type="InterPro" id="IPR036621">
    <property type="entry name" value="Anticodon-bd_dom_sf"/>
</dbReference>
<dbReference type="PANTHER" id="PTHR10745">
    <property type="entry name" value="GLYCYL-TRNA SYNTHETASE/DNA POLYMERASE SUBUNIT GAMMA-2"/>
    <property type="match status" value="1"/>
</dbReference>
<gene>
    <name evidence="5" type="ORF">D0809_26040</name>
</gene>
<feature type="domain" description="Anticodon-binding" evidence="4">
    <location>
        <begin position="1"/>
        <end position="42"/>
    </location>
</feature>
<feature type="non-terminal residue" evidence="5">
    <location>
        <position position="1"/>
    </location>
</feature>
<dbReference type="Proteomes" id="UP000298340">
    <property type="component" value="Unassembled WGS sequence"/>
</dbReference>
<dbReference type="Gene3D" id="3.40.50.800">
    <property type="entry name" value="Anticodon-binding domain"/>
    <property type="match status" value="1"/>
</dbReference>
<evidence type="ECO:0000256" key="2">
    <source>
        <dbReference type="ARBA" id="ARBA00022917"/>
    </source>
</evidence>
<dbReference type="Pfam" id="PF03129">
    <property type="entry name" value="HGTP_anticodon"/>
    <property type="match status" value="1"/>
</dbReference>
<evidence type="ECO:0000256" key="3">
    <source>
        <dbReference type="ARBA" id="ARBA00023146"/>
    </source>
</evidence>
<keyword evidence="3" id="KW-0030">Aminoacyl-tRNA synthetase</keyword>
<keyword evidence="2" id="KW-0648">Protein biosynthesis</keyword>
<reference evidence="5 6" key="1">
    <citation type="journal article" date="2018" name="Syst. Appl. Microbiol.">
        <title>Flavobacterium circumlabens sp. nov. and Flavobacterium cupreum sp. nov., two psychrotrophic species isolated from Antarctic environmental samples.</title>
        <authorList>
            <person name="Kralova S."/>
            <person name="Busse H.J."/>
            <person name="Svec P."/>
            <person name="Maslanova I."/>
            <person name="Stankova E."/>
            <person name="Bartak M."/>
            <person name="Sedlacek I."/>
        </authorList>
    </citation>
    <scope>NUCLEOTIDE SEQUENCE [LARGE SCALE GENOMIC DNA]</scope>
    <source>
        <strain evidence="5 6">CCM 8828</strain>
    </source>
</reference>
<name>A0A4Y7U6C0_9FLAO</name>